<sequence>MTKLSNVKGRITYISSPAKQENLYAVYETTERKFWRELAKCNQEEFAKSGTEGKCIEARELIIALPESFTEHQPDRLLQLFTNHFKQNYGTECIAALHHNKRKTNYHIHLIFAERKLLDEPIIKIASRNMFYDENGKHVRTKKEILGEDGKIREGCCIVKKGEVYEKKLFTAKDERFKSNSFLDEVKHSYTDLINIYVQDEKEKLQVFERGGVYLATKKIGKNNPKAQEIEADNQKRQEWNRAVDMALISGVSEPQIMEVKRKEITEPIKKSVARRGNRPRLFAQVVTVAIEVLELLIESVLFKKAREVSEETKMAQAETMETENAEHVAENIMVEDEDATEEKAEPKQPEMTKLASKYPKFFKVHKELDEQNGAIQKKQKQLSAKKKELSEIKGWFKGRKKKELQEEIDELTSQIRNMKDYLPKIVQRIGYRSVQEFLKDFKTSQSECSQYRTAIEKWKKETGKEPEPHGIKAKLAVKKQEIQNEQKNKQRTHKQDKDRGAR</sequence>
<evidence type="ECO:0000256" key="2">
    <source>
        <dbReference type="ARBA" id="ARBA00022971"/>
    </source>
</evidence>
<feature type="region of interest" description="Disordered" evidence="4">
    <location>
        <begin position="460"/>
        <end position="503"/>
    </location>
</feature>
<dbReference type="AlphaFoldDB" id="A0A564U606"/>
<dbReference type="Proteomes" id="UP000363661">
    <property type="component" value="Unassembled WGS sequence"/>
</dbReference>
<keyword evidence="2" id="KW-0184">Conjugation</keyword>
<evidence type="ECO:0000256" key="3">
    <source>
        <dbReference type="SAM" id="Coils"/>
    </source>
</evidence>
<protein>
    <submittedName>
        <fullName evidence="6">MobA/MobL family protein</fullName>
    </submittedName>
</protein>
<name>A0A564U606_9FIRM</name>
<evidence type="ECO:0000256" key="1">
    <source>
        <dbReference type="ARBA" id="ARBA00010873"/>
    </source>
</evidence>
<feature type="domain" description="MobA/MobL protein" evidence="5">
    <location>
        <begin position="57"/>
        <end position="210"/>
    </location>
</feature>
<evidence type="ECO:0000313" key="7">
    <source>
        <dbReference type="Proteomes" id="UP000363661"/>
    </source>
</evidence>
<feature type="coiled-coil region" evidence="3">
    <location>
        <begin position="369"/>
        <end position="422"/>
    </location>
</feature>
<dbReference type="Gene3D" id="3.30.930.30">
    <property type="match status" value="1"/>
</dbReference>
<gene>
    <name evidence="6" type="ORF">RTSSTS7063_02050</name>
</gene>
<keyword evidence="3" id="KW-0175">Coiled coil</keyword>
<dbReference type="RefSeq" id="WP_186290836.1">
    <property type="nucleotide sequence ID" value="NZ_CABHNA010000067.1"/>
</dbReference>
<evidence type="ECO:0000313" key="6">
    <source>
        <dbReference type="EMBL" id="VUX14928.1"/>
    </source>
</evidence>
<keyword evidence="7" id="KW-1185">Reference proteome</keyword>
<dbReference type="EMBL" id="CABHNA010000067">
    <property type="protein sequence ID" value="VUX14928.1"/>
    <property type="molecule type" value="Genomic_DNA"/>
</dbReference>
<dbReference type="Pfam" id="PF03389">
    <property type="entry name" value="MobA_MobL"/>
    <property type="match status" value="1"/>
</dbReference>
<organism evidence="6 7">
    <name type="scientific">[Ruminococcus] torques</name>
    <dbReference type="NCBI Taxonomy" id="33039"/>
    <lineage>
        <taxon>Bacteria</taxon>
        <taxon>Bacillati</taxon>
        <taxon>Bacillota</taxon>
        <taxon>Clostridia</taxon>
        <taxon>Lachnospirales</taxon>
        <taxon>Lachnospiraceae</taxon>
        <taxon>Mediterraneibacter</taxon>
    </lineage>
</organism>
<feature type="compositionally biased region" description="Basic and acidic residues" evidence="4">
    <location>
        <begin position="479"/>
        <end position="503"/>
    </location>
</feature>
<feature type="compositionally biased region" description="Basic and acidic residues" evidence="4">
    <location>
        <begin position="460"/>
        <end position="471"/>
    </location>
</feature>
<comment type="similarity">
    <text evidence="1">Belongs to the MobA/MobL family.</text>
</comment>
<evidence type="ECO:0000259" key="5">
    <source>
        <dbReference type="Pfam" id="PF03389"/>
    </source>
</evidence>
<evidence type="ECO:0000256" key="4">
    <source>
        <dbReference type="SAM" id="MobiDB-lite"/>
    </source>
</evidence>
<proteinExistence type="inferred from homology"/>
<dbReference type="InterPro" id="IPR005053">
    <property type="entry name" value="MobA_MobL"/>
</dbReference>
<accession>A0A564U606</accession>
<reference evidence="6 7" key="1">
    <citation type="submission" date="2019-07" db="EMBL/GenBank/DDBJ databases">
        <authorList>
            <person name="Hibberd C M."/>
            <person name="Gehrig L. J."/>
            <person name="Chang H.-W."/>
            <person name="Venkatesh S."/>
        </authorList>
    </citation>
    <scope>NUCLEOTIDE SEQUENCE [LARGE SCALE GENOMIC DNA]</scope>
    <source>
        <strain evidence="6">Ruminococcus_torques_SSTS_Bg7063</strain>
    </source>
</reference>